<feature type="transmembrane region" description="Helical" evidence="2">
    <location>
        <begin position="145"/>
        <end position="164"/>
    </location>
</feature>
<feature type="transmembrane region" description="Helical" evidence="2">
    <location>
        <begin position="44"/>
        <end position="63"/>
    </location>
</feature>
<evidence type="ECO:0008006" key="5">
    <source>
        <dbReference type="Google" id="ProtNLM"/>
    </source>
</evidence>
<accession>A0A8H5FAJ2</accession>
<dbReference type="EMBL" id="JAACJJ010000002">
    <property type="protein sequence ID" value="KAF5329293.1"/>
    <property type="molecule type" value="Genomic_DNA"/>
</dbReference>
<keyword evidence="2" id="KW-0812">Transmembrane</keyword>
<comment type="caution">
    <text evidence="3">The sequence shown here is derived from an EMBL/GenBank/DDBJ whole genome shotgun (WGS) entry which is preliminary data.</text>
</comment>
<sequence length="359" mass="39646">MVGSLTSTPTLATTTLSTYAALATSDDNPFTHLSLIPAHYARELVTSTYVVIGSLSVFIWDMLCHLRDDHNILTKHRITLPTIVYFFSRLSTLLYLIGYTIIQTTPVGHCNIAIRLASAPMIVALPASQFLFFLHVRAIYATERIVVWFFTLLWLSTLASAALGEVSLSGINIGPTSYCTPATLAHVTIGIIVPLVNDILLFLALVARIMGTSTQDVDDTGLRDRFKTAIFGASIPRLAKTLLQSGQQYFLSTVIINLATLILYYADGGNFSLGFLSVMLMNLMASRLYRKTKLTRYDEFNISFIQSHRLPPSRPILFAQRSSRTEEPDVLGSAVRPVTGTAHRTEESYNAGSRQEADQ</sequence>
<dbReference type="Proteomes" id="UP000567179">
    <property type="component" value="Unassembled WGS sequence"/>
</dbReference>
<reference evidence="3 4" key="1">
    <citation type="journal article" date="2020" name="ISME J.">
        <title>Uncovering the hidden diversity of litter-decomposition mechanisms in mushroom-forming fungi.</title>
        <authorList>
            <person name="Floudas D."/>
            <person name="Bentzer J."/>
            <person name="Ahren D."/>
            <person name="Johansson T."/>
            <person name="Persson P."/>
            <person name="Tunlid A."/>
        </authorList>
    </citation>
    <scope>NUCLEOTIDE SEQUENCE [LARGE SCALE GENOMIC DNA]</scope>
    <source>
        <strain evidence="3 4">CBS 101986</strain>
    </source>
</reference>
<feature type="transmembrane region" description="Helical" evidence="2">
    <location>
        <begin position="184"/>
        <end position="206"/>
    </location>
</feature>
<dbReference type="AlphaFoldDB" id="A0A8H5FAJ2"/>
<dbReference type="OrthoDB" id="3038990at2759"/>
<feature type="region of interest" description="Disordered" evidence="1">
    <location>
        <begin position="322"/>
        <end position="359"/>
    </location>
</feature>
<evidence type="ECO:0000256" key="1">
    <source>
        <dbReference type="SAM" id="MobiDB-lite"/>
    </source>
</evidence>
<keyword evidence="2" id="KW-0472">Membrane</keyword>
<protein>
    <recommendedName>
        <fullName evidence="5">Transmembrane protein</fullName>
    </recommendedName>
</protein>
<organism evidence="3 4">
    <name type="scientific">Psilocybe cf. subviscida</name>
    <dbReference type="NCBI Taxonomy" id="2480587"/>
    <lineage>
        <taxon>Eukaryota</taxon>
        <taxon>Fungi</taxon>
        <taxon>Dikarya</taxon>
        <taxon>Basidiomycota</taxon>
        <taxon>Agaricomycotina</taxon>
        <taxon>Agaricomycetes</taxon>
        <taxon>Agaricomycetidae</taxon>
        <taxon>Agaricales</taxon>
        <taxon>Agaricineae</taxon>
        <taxon>Strophariaceae</taxon>
        <taxon>Psilocybe</taxon>
    </lineage>
</organism>
<evidence type="ECO:0000313" key="3">
    <source>
        <dbReference type="EMBL" id="KAF5329293.1"/>
    </source>
</evidence>
<feature type="transmembrane region" description="Helical" evidence="2">
    <location>
        <begin position="249"/>
        <end position="266"/>
    </location>
</feature>
<feature type="transmembrane region" description="Helical" evidence="2">
    <location>
        <begin position="83"/>
        <end position="102"/>
    </location>
</feature>
<feature type="transmembrane region" description="Helical" evidence="2">
    <location>
        <begin position="114"/>
        <end position="133"/>
    </location>
</feature>
<evidence type="ECO:0000256" key="2">
    <source>
        <dbReference type="SAM" id="Phobius"/>
    </source>
</evidence>
<gene>
    <name evidence="3" type="ORF">D9619_009413</name>
</gene>
<keyword evidence="2" id="KW-1133">Transmembrane helix</keyword>
<proteinExistence type="predicted"/>
<feature type="transmembrane region" description="Helical" evidence="2">
    <location>
        <begin position="272"/>
        <end position="289"/>
    </location>
</feature>
<name>A0A8H5FAJ2_9AGAR</name>
<evidence type="ECO:0000313" key="4">
    <source>
        <dbReference type="Proteomes" id="UP000567179"/>
    </source>
</evidence>
<keyword evidence="4" id="KW-1185">Reference proteome</keyword>